<sequence length="369" mass="39495">MHLSLTHSLLALTTLGGVLGTKNPTCDLNILAGQHVIYSWDYTLPNPPDELYDLTRAGLVGGVMLYDLHVNNNTPAALARLQDAYKASPAYKLFRKQSGRDTGLLIMTNEEGGTVFNGVHNGGPALSAKEVGASSDPATVGWQAGVQAAAALKKYNFNVDLAPVMGVYREEGNFLDSSNRSYGKTPQRVVKATLPFIKAQRARGILVSIKHFPGLGAARKDQNTDAAPVTLNVTLDDLNSIDLLPFKAAIKAGVDMVMPSWAIYPAVDDTRPAGLSRKWMRDILRGQLGFRGVTITEAMEAGAILPYGGVEERAKIAVQAGNDLILASGLDVTEGEVIRKALVAGLAEGELDQGEFRMATDRIIALRSL</sequence>
<gene>
    <name evidence="1" type="ORF">NLG97_g388</name>
</gene>
<organism evidence="1 2">
    <name type="scientific">Lecanicillium saksenae</name>
    <dbReference type="NCBI Taxonomy" id="468837"/>
    <lineage>
        <taxon>Eukaryota</taxon>
        <taxon>Fungi</taxon>
        <taxon>Dikarya</taxon>
        <taxon>Ascomycota</taxon>
        <taxon>Pezizomycotina</taxon>
        <taxon>Sordariomycetes</taxon>
        <taxon>Hypocreomycetidae</taxon>
        <taxon>Hypocreales</taxon>
        <taxon>Cordycipitaceae</taxon>
        <taxon>Lecanicillium</taxon>
    </lineage>
</organism>
<proteinExistence type="predicted"/>
<protein>
    <submittedName>
        <fullName evidence="1">Uncharacterized protein</fullName>
    </submittedName>
</protein>
<evidence type="ECO:0000313" key="2">
    <source>
        <dbReference type="Proteomes" id="UP001148737"/>
    </source>
</evidence>
<dbReference type="Proteomes" id="UP001148737">
    <property type="component" value="Unassembled WGS sequence"/>
</dbReference>
<accession>A0ACC1R849</accession>
<dbReference type="EMBL" id="JANAKD010000013">
    <property type="protein sequence ID" value="KAJ3499357.1"/>
    <property type="molecule type" value="Genomic_DNA"/>
</dbReference>
<keyword evidence="2" id="KW-1185">Reference proteome</keyword>
<evidence type="ECO:0000313" key="1">
    <source>
        <dbReference type="EMBL" id="KAJ3499357.1"/>
    </source>
</evidence>
<reference evidence="1" key="1">
    <citation type="submission" date="2022-07" db="EMBL/GenBank/DDBJ databases">
        <title>Genome Sequence of Lecanicillium saksenae.</title>
        <authorList>
            <person name="Buettner E."/>
        </authorList>
    </citation>
    <scope>NUCLEOTIDE SEQUENCE</scope>
    <source>
        <strain evidence="1">VT-O1</strain>
    </source>
</reference>
<comment type="caution">
    <text evidence="1">The sequence shown here is derived from an EMBL/GenBank/DDBJ whole genome shotgun (WGS) entry which is preliminary data.</text>
</comment>
<name>A0ACC1R849_9HYPO</name>